<gene>
    <name evidence="1" type="ORF">Bhyg_00414</name>
</gene>
<proteinExistence type="predicted"/>
<feature type="non-terminal residue" evidence="1">
    <location>
        <position position="1"/>
    </location>
</feature>
<comment type="caution">
    <text evidence="1">The sequence shown here is derived from an EMBL/GenBank/DDBJ whole genome shotgun (WGS) entry which is preliminary data.</text>
</comment>
<dbReference type="AlphaFoldDB" id="A0A9Q0N961"/>
<sequence>YTCGQFTILHQKIDKIICRKFGKSKDGAIKLHATENNLEESKLQMKDIIDHHNRIINIQMDVKV</sequence>
<accession>A0A9Q0N961</accession>
<reference evidence="1" key="1">
    <citation type="submission" date="2022-07" db="EMBL/GenBank/DDBJ databases">
        <authorList>
            <person name="Trinca V."/>
            <person name="Uliana J.V.C."/>
            <person name="Torres T.T."/>
            <person name="Ward R.J."/>
            <person name="Monesi N."/>
        </authorList>
    </citation>
    <scope>NUCLEOTIDE SEQUENCE</scope>
    <source>
        <strain evidence="1">HSMRA1968</strain>
        <tissue evidence="1">Whole embryos</tissue>
    </source>
</reference>
<evidence type="ECO:0000313" key="2">
    <source>
        <dbReference type="Proteomes" id="UP001151699"/>
    </source>
</evidence>
<evidence type="ECO:0000313" key="1">
    <source>
        <dbReference type="EMBL" id="KAJ6645211.1"/>
    </source>
</evidence>
<organism evidence="1 2">
    <name type="scientific">Pseudolycoriella hygida</name>
    <dbReference type="NCBI Taxonomy" id="35572"/>
    <lineage>
        <taxon>Eukaryota</taxon>
        <taxon>Metazoa</taxon>
        <taxon>Ecdysozoa</taxon>
        <taxon>Arthropoda</taxon>
        <taxon>Hexapoda</taxon>
        <taxon>Insecta</taxon>
        <taxon>Pterygota</taxon>
        <taxon>Neoptera</taxon>
        <taxon>Endopterygota</taxon>
        <taxon>Diptera</taxon>
        <taxon>Nematocera</taxon>
        <taxon>Sciaroidea</taxon>
        <taxon>Sciaridae</taxon>
        <taxon>Pseudolycoriella</taxon>
    </lineage>
</organism>
<protein>
    <submittedName>
        <fullName evidence="1">Uncharacterized protein</fullName>
    </submittedName>
</protein>
<name>A0A9Q0N961_9DIPT</name>
<keyword evidence="2" id="KW-1185">Reference proteome</keyword>
<feature type="non-terminal residue" evidence="1">
    <location>
        <position position="64"/>
    </location>
</feature>
<dbReference type="EMBL" id="WJQU01000001">
    <property type="protein sequence ID" value="KAJ6645211.1"/>
    <property type="molecule type" value="Genomic_DNA"/>
</dbReference>
<dbReference type="Proteomes" id="UP001151699">
    <property type="component" value="Chromosome A"/>
</dbReference>